<keyword evidence="1" id="KW-0175">Coiled coil</keyword>
<dbReference type="AlphaFoldDB" id="I7C7I0"/>
<dbReference type="EMBL" id="CP003731">
    <property type="protein sequence ID" value="AFO52497.1"/>
    <property type="molecule type" value="Genomic_DNA"/>
</dbReference>
<feature type="coiled-coil region" evidence="1">
    <location>
        <begin position="288"/>
        <end position="333"/>
    </location>
</feature>
<proteinExistence type="predicted"/>
<evidence type="ECO:0000313" key="3">
    <source>
        <dbReference type="Proteomes" id="UP000006502"/>
    </source>
</evidence>
<dbReference type="KEGG" id="mhl:MHLP_04585"/>
<keyword evidence="3" id="KW-1185">Reference proteome</keyword>
<organism evidence="2 3">
    <name type="scientific">Mycoplasma haematolamae (strain Purdue)</name>
    <dbReference type="NCBI Taxonomy" id="1212765"/>
    <lineage>
        <taxon>Bacteria</taxon>
        <taxon>Bacillati</taxon>
        <taxon>Mycoplasmatota</taxon>
        <taxon>Mollicutes</taxon>
        <taxon>Mycoplasmataceae</taxon>
        <taxon>Mycoplasma</taxon>
    </lineage>
</organism>
<dbReference type="PATRIC" id="fig|1212765.3.peg.1039"/>
<evidence type="ECO:0000313" key="2">
    <source>
        <dbReference type="EMBL" id="AFO52497.1"/>
    </source>
</evidence>
<dbReference type="HOGENOM" id="CLU_577236_0_0_14"/>
<name>I7C7I0_MYCHA</name>
<reference evidence="2 3" key="1">
    <citation type="journal article" date="2012" name="J. Bacteriol.">
        <title>Genome Sequence of "Candidatus Mycoplasma haemolamae" Strain Purdue, a Red Blood Cell Pathogen of Alpacas (Vicugna pacos) and Llamas (Lama glama).</title>
        <authorList>
            <person name="Guimaraes A.M."/>
            <person name="Toth B."/>
            <person name="Santos A.P."/>
            <person name="do Nascimento N.C."/>
            <person name="Kritchevsky J.E."/>
            <person name="Messick J.B."/>
        </authorList>
    </citation>
    <scope>NUCLEOTIDE SEQUENCE [LARGE SCALE GENOMIC DNA]</scope>
    <source>
        <strain evidence="2 3">Purdue</strain>
    </source>
</reference>
<evidence type="ECO:0000256" key="1">
    <source>
        <dbReference type="SAM" id="Coils"/>
    </source>
</evidence>
<gene>
    <name evidence="2" type="ordered locus">MHLP_04585</name>
</gene>
<dbReference type="Proteomes" id="UP000006502">
    <property type="component" value="Chromosome"/>
</dbReference>
<accession>I7C7I0</accession>
<sequence>MKFANSFTHNVLAMSQKAWRREREFLNHEFLVTFFRRQLAKMDGSLLLLAELEVTLSSLYRELRDFDPETYQEHTDEVAEQITKTLEDYWWVLPSDVLEKERLLSKDSSFLRTQFLRLGSSLSEVPEEFQKRVLELEGRIREKLYKVSSISFLSSIWPFKVKAHKTNKELLELSIKHIFAIKDRLENVPRLKGWLEDNLTNQSFLGLEKVHEFTSLCNREGLNQWGTHLLTGNLTGLTRDITRVREFLSKQLVKVQEAEKILSEFYVDLEILWIKLSRSVNYEYSSLEKDLELDDEQLRERLEKLEDSSLGKLENLNKYLESLEERVKIQLDSCRTRNVIKKSSCLEINKTDPRREYLLRLERILALKDCLSEFSSLSTWLKEKVSLRDSSLDTLDEYIEKLSTRALGPYRSIVLTKTKKAQSSSYRGLAVSVQRILKDEWEKTISVKPILSDLRKDLETLCRQRFLKLNLSS</sequence>
<protein>
    <submittedName>
        <fullName evidence="2">Uncharacterized protein</fullName>
    </submittedName>
</protein>
<reference evidence="3" key="2">
    <citation type="submission" date="2012-07" db="EMBL/GenBank/DDBJ databases">
        <title>Complete genome sequence of 'Candidatus Mycoplasma haemolamae'.</title>
        <authorList>
            <person name="Guimaraes A.M.S."/>
            <person name="Toth B."/>
            <person name="Santos A.P."/>
            <person name="Nascimento N.C."/>
            <person name="Sojka J.E."/>
            <person name="Messick J.B."/>
        </authorList>
    </citation>
    <scope>NUCLEOTIDE SEQUENCE [LARGE SCALE GENOMIC DNA]</scope>
    <source>
        <strain evidence="3">Purdue</strain>
    </source>
</reference>